<dbReference type="STRING" id="268739.Nmlp_3213"/>
<evidence type="ECO:0000256" key="1">
    <source>
        <dbReference type="ARBA" id="ARBA00022617"/>
    </source>
</evidence>
<proteinExistence type="predicted"/>
<dbReference type="KEGG" id="nmo:Nmlp_3213"/>
<dbReference type="InterPro" id="IPR009056">
    <property type="entry name" value="Cyt_c-like_dom"/>
</dbReference>
<dbReference type="GO" id="GO:0009055">
    <property type="term" value="F:electron transfer activity"/>
    <property type="evidence" value="ECO:0007669"/>
    <property type="project" value="InterPro"/>
</dbReference>
<dbReference type="PANTHER" id="PTHR35008:SF4">
    <property type="entry name" value="BLL4482 PROTEIN"/>
    <property type="match status" value="1"/>
</dbReference>
<accession>M1XSJ9</accession>
<dbReference type="EMBL" id="HF582854">
    <property type="protein sequence ID" value="CCQ37350.1"/>
    <property type="molecule type" value="Genomic_DNA"/>
</dbReference>
<feature type="domain" description="Cytochrome c" evidence="6">
    <location>
        <begin position="245"/>
        <end position="400"/>
    </location>
</feature>
<dbReference type="InterPro" id="IPR036909">
    <property type="entry name" value="Cyt_c-like_dom_sf"/>
</dbReference>
<dbReference type="HOGENOM" id="CLU_670170_0_0_2"/>
<reference evidence="7 8" key="1">
    <citation type="journal article" date="2013" name="Genome Announc.">
        <title>Genome of the haloarchaeon Natronomonas moolapensis, a neutrophilic member of a previously haloalkaliphilic genus.</title>
        <authorList>
            <person name="Dyall-Smith M.L."/>
            <person name="Pfeiffer F."/>
            <person name="Oberwinkler T."/>
            <person name="Klee K."/>
            <person name="Rampp M."/>
            <person name="Palm P."/>
            <person name="Gross K."/>
            <person name="Schuster S.C."/>
            <person name="Oesterhelt D."/>
        </authorList>
    </citation>
    <scope>NUCLEOTIDE SEQUENCE [LARGE SCALE GENOMIC DNA]</scope>
    <source>
        <strain evidence="8">DSM 18674 / JCM 14361 / 8.8.11</strain>
    </source>
</reference>
<keyword evidence="3 4" id="KW-0408">Iron</keyword>
<dbReference type="RefSeq" id="WP_015410094.1">
    <property type="nucleotide sequence ID" value="NC_020388.1"/>
</dbReference>
<evidence type="ECO:0000256" key="2">
    <source>
        <dbReference type="ARBA" id="ARBA00022723"/>
    </source>
</evidence>
<dbReference type="GO" id="GO:0046872">
    <property type="term" value="F:metal ion binding"/>
    <property type="evidence" value="ECO:0007669"/>
    <property type="project" value="UniProtKB-KW"/>
</dbReference>
<dbReference type="GO" id="GO:0020037">
    <property type="term" value="F:heme binding"/>
    <property type="evidence" value="ECO:0007669"/>
    <property type="project" value="InterPro"/>
</dbReference>
<organism evidence="7 8">
    <name type="scientific">Natronomonas moolapensis (strain DSM 18674 / CECT 7526 / JCM 14361 / 8.8.11)</name>
    <dbReference type="NCBI Taxonomy" id="268739"/>
    <lineage>
        <taxon>Archaea</taxon>
        <taxon>Methanobacteriati</taxon>
        <taxon>Methanobacteriota</taxon>
        <taxon>Stenosarchaea group</taxon>
        <taxon>Halobacteria</taxon>
        <taxon>Halobacteriales</taxon>
        <taxon>Natronomonadaceae</taxon>
        <taxon>Natronomonas</taxon>
    </lineage>
</organism>
<keyword evidence="2 4" id="KW-0479">Metal-binding</keyword>
<feature type="region of interest" description="Disordered" evidence="5">
    <location>
        <begin position="378"/>
        <end position="410"/>
    </location>
</feature>
<gene>
    <name evidence="7" type="ordered locus">Nmlp_3213</name>
</gene>
<feature type="compositionally biased region" description="Basic and acidic residues" evidence="5">
    <location>
        <begin position="392"/>
        <end position="404"/>
    </location>
</feature>
<dbReference type="SUPFAM" id="SSF46626">
    <property type="entry name" value="Cytochrome c"/>
    <property type="match status" value="2"/>
</dbReference>
<name>M1XSJ9_NATM8</name>
<dbReference type="eggNOG" id="arCOG02829">
    <property type="taxonomic scope" value="Archaea"/>
</dbReference>
<evidence type="ECO:0000313" key="8">
    <source>
        <dbReference type="Proteomes" id="UP000011867"/>
    </source>
</evidence>
<dbReference type="Gene3D" id="1.10.760.10">
    <property type="entry name" value="Cytochrome c-like domain"/>
    <property type="match status" value="2"/>
</dbReference>
<dbReference type="Proteomes" id="UP000011867">
    <property type="component" value="Chromosome"/>
</dbReference>
<dbReference type="Pfam" id="PF13442">
    <property type="entry name" value="Cytochrome_CBB3"/>
    <property type="match status" value="1"/>
</dbReference>
<feature type="region of interest" description="Disordered" evidence="5">
    <location>
        <begin position="27"/>
        <end position="50"/>
    </location>
</feature>
<keyword evidence="8" id="KW-1185">Reference proteome</keyword>
<dbReference type="GeneID" id="14652371"/>
<protein>
    <submittedName>
        <fullName evidence="7">Cytochrome c family protein</fullName>
    </submittedName>
</protein>
<keyword evidence="1 4" id="KW-0349">Heme</keyword>
<dbReference type="PROSITE" id="PS51257">
    <property type="entry name" value="PROKAR_LIPOPROTEIN"/>
    <property type="match status" value="1"/>
</dbReference>
<evidence type="ECO:0000256" key="4">
    <source>
        <dbReference type="PROSITE-ProRule" id="PRU00433"/>
    </source>
</evidence>
<dbReference type="PANTHER" id="PTHR35008">
    <property type="entry name" value="BLL4482 PROTEIN-RELATED"/>
    <property type="match status" value="1"/>
</dbReference>
<sequence>MDRRVLLLVGTLAMVVLAGCTGLPGAGDGGEADDGTVETPQPDVDATEPAEVPANMPNREVIDGDLREGEAKDELRYRNATAGDEINFVPKEMNESTLPDNENERELIMYGRTLMANTSEEMPEHVGNELSCASCHGGGQSVATVGMVGQDINLIPLVGTSADLPEWTGRRNRMRDTRQRLIGCFQRSMNSPGSEEGAPDYDSREIQAMEAYMMWLSEGVPTKGQPYWSHLNKPTGDEKVPVEEVNPVRGAELYLENCASCHGADGQGEVDDDGSVVYPPLWGPRSFNDGAGMGRMYTSASYIREAMPYGYAHDVTDWEDVHDIAGFMNAHDRPEFPEKSKDFPDGTPDEGIYYNRTQERLGYEMNPMKKKLMLADMPTGTQPLNESDIPDDVGRYDQPLRNETVDPAEE</sequence>
<evidence type="ECO:0000256" key="3">
    <source>
        <dbReference type="ARBA" id="ARBA00023004"/>
    </source>
</evidence>
<evidence type="ECO:0000259" key="6">
    <source>
        <dbReference type="PROSITE" id="PS51007"/>
    </source>
</evidence>
<dbReference type="PROSITE" id="PS51007">
    <property type="entry name" value="CYTC"/>
    <property type="match status" value="1"/>
</dbReference>
<evidence type="ECO:0000313" key="7">
    <source>
        <dbReference type="EMBL" id="CCQ37350.1"/>
    </source>
</evidence>
<dbReference type="AlphaFoldDB" id="M1XSJ9"/>
<dbReference type="InterPro" id="IPR051459">
    <property type="entry name" value="Cytochrome_c-type_DH"/>
</dbReference>
<evidence type="ECO:0000256" key="5">
    <source>
        <dbReference type="SAM" id="MobiDB-lite"/>
    </source>
</evidence>